<keyword evidence="3" id="KW-1185">Reference proteome</keyword>
<protein>
    <submittedName>
        <fullName evidence="2">Uncharacterized protein</fullName>
    </submittedName>
</protein>
<dbReference type="OrthoDB" id="5964608at2759"/>
<organism evidence="2 3">
    <name type="scientific">Macrostomum lignano</name>
    <dbReference type="NCBI Taxonomy" id="282301"/>
    <lineage>
        <taxon>Eukaryota</taxon>
        <taxon>Metazoa</taxon>
        <taxon>Spiralia</taxon>
        <taxon>Lophotrochozoa</taxon>
        <taxon>Platyhelminthes</taxon>
        <taxon>Rhabditophora</taxon>
        <taxon>Macrostomorpha</taxon>
        <taxon>Macrostomida</taxon>
        <taxon>Macrostomidae</taxon>
        <taxon>Macrostomum</taxon>
    </lineage>
</organism>
<comment type="caution">
    <text evidence="2">The sequence shown here is derived from an EMBL/GenBank/DDBJ whole genome shotgun (WGS) entry which is preliminary data.</text>
</comment>
<dbReference type="AlphaFoldDB" id="A0A267DVA0"/>
<evidence type="ECO:0000313" key="3">
    <source>
        <dbReference type="Proteomes" id="UP000215902"/>
    </source>
</evidence>
<reference evidence="2 3" key="1">
    <citation type="submission" date="2017-06" db="EMBL/GenBank/DDBJ databases">
        <title>A platform for efficient transgenesis in Macrostomum lignano, a flatworm model organism for stem cell research.</title>
        <authorList>
            <person name="Berezikov E."/>
        </authorList>
    </citation>
    <scope>NUCLEOTIDE SEQUENCE [LARGE SCALE GENOMIC DNA]</scope>
    <source>
        <strain evidence="2">DV1</strain>
        <tissue evidence="2">Whole organism</tissue>
    </source>
</reference>
<proteinExistence type="predicted"/>
<feature type="region of interest" description="Disordered" evidence="1">
    <location>
        <begin position="68"/>
        <end position="102"/>
    </location>
</feature>
<name>A0A267DVA0_9PLAT</name>
<evidence type="ECO:0000256" key="1">
    <source>
        <dbReference type="SAM" id="MobiDB-lite"/>
    </source>
</evidence>
<dbReference type="EMBL" id="NIVC01003246">
    <property type="protein sequence ID" value="PAA52412.1"/>
    <property type="molecule type" value="Genomic_DNA"/>
</dbReference>
<dbReference type="Proteomes" id="UP000215902">
    <property type="component" value="Unassembled WGS sequence"/>
</dbReference>
<sequence length="189" mass="20702">NSESRPFLADFLTQVSFTQNPCKSLNGAQTAAQSGSGAHRAGCLAADRPQLQQRKQGRLRLQVHHRLRLRPPRPRFRLRPAEPGTAAAASQHPSRSSPTGHLADGRAVEAAWQPDAQLGVDELQRRPPDPLQPGGVIPADTPFMPHSVSVSASLRGDGVSYITDTAYYVNLQEGTFEYRDMEITIIKYP</sequence>
<gene>
    <name evidence="2" type="ORF">BOX15_Mlig025402g2</name>
</gene>
<accession>A0A267DVA0</accession>
<feature type="non-terminal residue" evidence="2">
    <location>
        <position position="1"/>
    </location>
</feature>
<evidence type="ECO:0000313" key="2">
    <source>
        <dbReference type="EMBL" id="PAA52412.1"/>
    </source>
</evidence>
<feature type="compositionally biased region" description="Basic residues" evidence="1">
    <location>
        <begin position="68"/>
        <end position="78"/>
    </location>
</feature>